<evidence type="ECO:0000313" key="3">
    <source>
        <dbReference type="Proteomes" id="UP000229526"/>
    </source>
</evidence>
<reference evidence="3" key="1">
    <citation type="submission" date="2017-09" db="EMBL/GenBank/DDBJ databases">
        <title>Depth-based differentiation of microbial function through sediment-hosted aquifers and enrichment of novel symbionts in the deep terrestrial subsurface.</title>
        <authorList>
            <person name="Probst A.J."/>
            <person name="Ladd B."/>
            <person name="Jarett J.K."/>
            <person name="Geller-Mcgrath D.E."/>
            <person name="Sieber C.M.K."/>
            <person name="Emerson J.B."/>
            <person name="Anantharaman K."/>
            <person name="Thomas B.C."/>
            <person name="Malmstrom R."/>
            <person name="Stieglmeier M."/>
            <person name="Klingl A."/>
            <person name="Woyke T."/>
            <person name="Ryan C.M."/>
            <person name="Banfield J.F."/>
        </authorList>
    </citation>
    <scope>NUCLEOTIDE SEQUENCE [LARGE SCALE GENOMIC DNA]</scope>
</reference>
<organism evidence="2 3">
    <name type="scientific">Candidatus Harrisonbacteria bacterium CG10_big_fil_rev_8_21_14_0_10_49_15</name>
    <dbReference type="NCBI Taxonomy" id="1974587"/>
    <lineage>
        <taxon>Bacteria</taxon>
        <taxon>Candidatus Harrisoniibacteriota</taxon>
    </lineage>
</organism>
<dbReference type="AlphaFoldDB" id="A0A2H0ULK4"/>
<dbReference type="EMBL" id="PFBD01000008">
    <property type="protein sequence ID" value="PIR87294.1"/>
    <property type="molecule type" value="Genomic_DNA"/>
</dbReference>
<feature type="transmembrane region" description="Helical" evidence="1">
    <location>
        <begin position="72"/>
        <end position="91"/>
    </location>
</feature>
<comment type="caution">
    <text evidence="2">The sequence shown here is derived from an EMBL/GenBank/DDBJ whole genome shotgun (WGS) entry which is preliminary data.</text>
</comment>
<keyword evidence="1" id="KW-0472">Membrane</keyword>
<sequence length="120" mass="13389">MKQFWPEFVFGLLLIILLVFLVNPFPMYMPNTATMVILVCALLAFAIFGALVWRERATDEREVAHRSLAGRIGFLVGAVALAIGVLVQSLQHQLDPWLVIGLGVMVLGKLVGLVYVRLRR</sequence>
<accession>A0A2H0ULK4</accession>
<keyword evidence="1" id="KW-1133">Transmembrane helix</keyword>
<evidence type="ECO:0000256" key="1">
    <source>
        <dbReference type="SAM" id="Phobius"/>
    </source>
</evidence>
<proteinExistence type="predicted"/>
<feature type="transmembrane region" description="Helical" evidence="1">
    <location>
        <begin position="34"/>
        <end position="52"/>
    </location>
</feature>
<dbReference type="Proteomes" id="UP000229526">
    <property type="component" value="Unassembled WGS sequence"/>
</dbReference>
<keyword evidence="1" id="KW-0812">Transmembrane</keyword>
<protein>
    <recommendedName>
        <fullName evidence="4">DUF2178 domain-containing protein</fullName>
    </recommendedName>
</protein>
<evidence type="ECO:0000313" key="2">
    <source>
        <dbReference type="EMBL" id="PIR87294.1"/>
    </source>
</evidence>
<gene>
    <name evidence="2" type="ORF">COU11_00900</name>
</gene>
<feature type="transmembrane region" description="Helical" evidence="1">
    <location>
        <begin position="97"/>
        <end position="116"/>
    </location>
</feature>
<name>A0A2H0ULK4_9BACT</name>
<evidence type="ECO:0008006" key="4">
    <source>
        <dbReference type="Google" id="ProtNLM"/>
    </source>
</evidence>